<feature type="transmembrane region" description="Helical" evidence="2">
    <location>
        <begin position="247"/>
        <end position="268"/>
    </location>
</feature>
<dbReference type="Pfam" id="PF01770">
    <property type="entry name" value="Folate_carrier"/>
    <property type="match status" value="5"/>
</dbReference>
<dbReference type="PANTHER" id="PTHR10686">
    <property type="entry name" value="FOLATE TRANSPORTER"/>
    <property type="match status" value="1"/>
</dbReference>
<keyword evidence="4" id="KW-1185">Reference proteome</keyword>
<dbReference type="CDD" id="cd06174">
    <property type="entry name" value="MFS"/>
    <property type="match status" value="1"/>
</dbReference>
<keyword evidence="2" id="KW-1133">Transmembrane helix</keyword>
<keyword evidence="2" id="KW-0812">Transmembrane</keyword>
<evidence type="ECO:0000313" key="4">
    <source>
        <dbReference type="Proteomes" id="UP001367676"/>
    </source>
</evidence>
<evidence type="ECO:0000256" key="2">
    <source>
        <dbReference type="SAM" id="Phobius"/>
    </source>
</evidence>
<evidence type="ECO:0000313" key="3">
    <source>
        <dbReference type="EMBL" id="KAK7590389.1"/>
    </source>
</evidence>
<dbReference type="GO" id="GO:0005886">
    <property type="term" value="C:plasma membrane"/>
    <property type="evidence" value="ECO:0007669"/>
    <property type="project" value="TreeGrafter"/>
</dbReference>
<feature type="transmembrane region" description="Helical" evidence="2">
    <location>
        <begin position="617"/>
        <end position="636"/>
    </location>
</feature>
<feature type="transmembrane region" description="Helical" evidence="2">
    <location>
        <begin position="903"/>
        <end position="922"/>
    </location>
</feature>
<feature type="transmembrane region" description="Helical" evidence="2">
    <location>
        <begin position="712"/>
        <end position="733"/>
    </location>
</feature>
<dbReference type="InterPro" id="IPR002666">
    <property type="entry name" value="Folate_carrier"/>
</dbReference>
<feature type="transmembrane region" description="Helical" evidence="2">
    <location>
        <begin position="280"/>
        <end position="297"/>
    </location>
</feature>
<dbReference type="AlphaFoldDB" id="A0AAN9Y3Q1"/>
<feature type="transmembrane region" description="Helical" evidence="2">
    <location>
        <begin position="1031"/>
        <end position="1055"/>
    </location>
</feature>
<feature type="transmembrane region" description="Helical" evidence="2">
    <location>
        <begin position="303"/>
        <end position="324"/>
    </location>
</feature>
<keyword evidence="2" id="KW-0472">Membrane</keyword>
<feature type="transmembrane region" description="Helical" evidence="2">
    <location>
        <begin position="20"/>
        <end position="43"/>
    </location>
</feature>
<feature type="transmembrane region" description="Helical" evidence="2">
    <location>
        <begin position="496"/>
        <end position="514"/>
    </location>
</feature>
<feature type="transmembrane region" description="Helical" evidence="2">
    <location>
        <begin position="470"/>
        <end position="489"/>
    </location>
</feature>
<feature type="transmembrane region" description="Helical" evidence="2">
    <location>
        <begin position="1067"/>
        <end position="1083"/>
    </location>
</feature>
<feature type="transmembrane region" description="Helical" evidence="2">
    <location>
        <begin position="689"/>
        <end position="706"/>
    </location>
</feature>
<accession>A0AAN9Y3Q1</accession>
<reference evidence="3 4" key="1">
    <citation type="submission" date="2024-03" db="EMBL/GenBank/DDBJ databases">
        <title>Adaptation during the transition from Ophiocordyceps entomopathogen to insect associate is accompanied by gene loss and intensified selection.</title>
        <authorList>
            <person name="Ward C.M."/>
            <person name="Onetto C.A."/>
            <person name="Borneman A.R."/>
        </authorList>
    </citation>
    <scope>NUCLEOTIDE SEQUENCE [LARGE SCALE GENOMIC DNA]</scope>
    <source>
        <strain evidence="3">AWRI1</strain>
        <tissue evidence="3">Single Adult Female</tissue>
    </source>
</reference>
<feature type="transmembrane region" description="Helical" evidence="2">
    <location>
        <begin position="942"/>
        <end position="963"/>
    </location>
</feature>
<feature type="transmembrane region" description="Helical" evidence="2">
    <location>
        <begin position="656"/>
        <end position="677"/>
    </location>
</feature>
<dbReference type="SUPFAM" id="SSF103473">
    <property type="entry name" value="MFS general substrate transporter"/>
    <property type="match status" value="3"/>
</dbReference>
<feature type="transmembrane region" description="Helical" evidence="2">
    <location>
        <begin position="975"/>
        <end position="992"/>
    </location>
</feature>
<feature type="transmembrane region" description="Helical" evidence="2">
    <location>
        <begin position="127"/>
        <end position="146"/>
    </location>
</feature>
<dbReference type="Gene3D" id="1.20.1250.20">
    <property type="entry name" value="MFS general substrate transporter like domains"/>
    <property type="match status" value="2"/>
</dbReference>
<dbReference type="InterPro" id="IPR036259">
    <property type="entry name" value="MFS_trans_sf"/>
</dbReference>
<protein>
    <recommendedName>
        <fullName evidence="5">Reduced folate carrier</fullName>
    </recommendedName>
</protein>
<comment type="similarity">
    <text evidence="1">Belongs to the reduced folate carrier (RFC) transporter (TC 2.A.48) family.</text>
</comment>
<organism evidence="3 4">
    <name type="scientific">Parthenolecanium corni</name>
    <dbReference type="NCBI Taxonomy" id="536013"/>
    <lineage>
        <taxon>Eukaryota</taxon>
        <taxon>Metazoa</taxon>
        <taxon>Ecdysozoa</taxon>
        <taxon>Arthropoda</taxon>
        <taxon>Hexapoda</taxon>
        <taxon>Insecta</taxon>
        <taxon>Pterygota</taxon>
        <taxon>Neoptera</taxon>
        <taxon>Paraneoptera</taxon>
        <taxon>Hemiptera</taxon>
        <taxon>Sternorrhyncha</taxon>
        <taxon>Coccoidea</taxon>
        <taxon>Coccidae</taxon>
        <taxon>Parthenolecanium</taxon>
    </lineage>
</organism>
<dbReference type="PANTHER" id="PTHR10686:SF18">
    <property type="entry name" value="IP11787P-RELATED"/>
    <property type="match status" value="1"/>
</dbReference>
<proteinExistence type="inferred from homology"/>
<evidence type="ECO:0000256" key="1">
    <source>
        <dbReference type="ARBA" id="ARBA00005773"/>
    </source>
</evidence>
<feature type="transmembrane region" description="Helical" evidence="2">
    <location>
        <begin position="998"/>
        <end position="1019"/>
    </location>
</feature>
<feature type="transmembrane region" description="Helical" evidence="2">
    <location>
        <begin position="153"/>
        <end position="171"/>
    </location>
</feature>
<dbReference type="GO" id="GO:0090482">
    <property type="term" value="F:vitamin transmembrane transporter activity"/>
    <property type="evidence" value="ECO:0007669"/>
    <property type="project" value="InterPro"/>
</dbReference>
<name>A0AAN9Y3Q1_9HEMI</name>
<feature type="transmembrane region" description="Helical" evidence="2">
    <location>
        <begin position="336"/>
        <end position="363"/>
    </location>
</feature>
<comment type="caution">
    <text evidence="3">The sequence shown here is derived from an EMBL/GenBank/DDBJ whole genome shotgun (WGS) entry which is preliminary data.</text>
</comment>
<dbReference type="Proteomes" id="UP001367676">
    <property type="component" value="Unassembled WGS sequence"/>
</dbReference>
<evidence type="ECO:0008006" key="5">
    <source>
        <dbReference type="Google" id="ProtNLM"/>
    </source>
</evidence>
<gene>
    <name evidence="3" type="ORF">V9T40_002002</name>
</gene>
<feature type="transmembrane region" description="Helical" evidence="2">
    <location>
        <begin position="745"/>
        <end position="772"/>
    </location>
</feature>
<dbReference type="EMBL" id="JBBCAQ010000022">
    <property type="protein sequence ID" value="KAK7590389.1"/>
    <property type="molecule type" value="Genomic_DNA"/>
</dbReference>
<sequence length="1094" mass="124452">MFLAQLIRSEVAKALEKDCFALIFGFNLFVSYSINSVLTSLFIQGWIISASIRGQTSPEVPGGVIYDATQNFEMDFSNLNSPDFGRVTFIICVFVLLREIRPIESYITSYLVSPPLNFSIDVVSEQIFPFGLLTTFISTIVIFLITDYLRYKPVIILGGIFGVLTYGLLLGQPTLPILLEVAIVRSESFSAVIQRIVYDFKTAYTNPYVLKWCIWWGLSYGIYNLMLTYSQTLWQIVFDEDKGKTKLMNGVVDSIFTLTCAILSYSIGYVKFDWKTNVDLILSVTSFLMAFLAQFMYWNSSLLVLYAVYICVGCLFQTVLTIAYSEVAQNIEKDSYALIFGFNCAVTYGSSYLISGAFIQGWIKLLTTREQGPSNRKMAQLNPPFSDRHGYEAPSYAHPAAFLSLRNRQIPRAPPATTRAHLNSPDFGRVTFIICVFVLLREIRPIESYLTSYLVSPPLNFSIDVVNEQVFPFGLLTTFISTIVIFLITDYLRYKPVIILGGIFGVLSYGLLLSQPTLPILLVEQACDGFFFASTVPSSTYLYAKVGDSDRYMRISALTQSCTFLGSFFRGILSELIVRYCGQVTLVYEVAIVRSESFSAVIKRIVYDFKMAYTNPYVLKWCIWWGLSYGIYNLMLTYSQTLWQIVFDEDKGKTKLMNGVVDSIFTLTCAILSYSIGYVKFDWKTNVDLILSVTSFLMAFLAQFMYWNSSLLVLYAVYICVGCLFQTVLTIAYSEVAQNIEKDSYALIFGFNCAVTYGSSYLISGAFIQGWIKLLTTREQGPSNRKMAQLNPPFSDRHGYEAPSYAHPAAFLSLRNRQIPRAPPATTRAHLNSPDFGRVTFIICVFVLLREIRPIESYLTSYLVSPPLNFSIDVEVAIVRSESFSAVIKRIVYDFKMAYTNPYVLKWCIWWGLSYGIYNLMLTYSQTLWQIVFDEDKGKTKLMNGVVDSIFTLTCAILSYSIGYVKFDWKTNVDLILSVTSFLMAFLVQFMYWNSSLLVLYAVYICVGCLFQTVLTIAYSEVAQNIEKDSYALIFGFNCAVTYGSSYLISGAFIQGWIKLLTTREQFLLYTLYFILLAVFYFFRINWRCRKNLT</sequence>